<name>A0A7W6FVT8_9HYPH</name>
<dbReference type="GO" id="GO:0005737">
    <property type="term" value="C:cytoplasm"/>
    <property type="evidence" value="ECO:0007669"/>
    <property type="project" value="UniProtKB-SubCell"/>
</dbReference>
<organism evidence="5 6">
    <name type="scientific">Aureimonas phyllosphaerae</name>
    <dbReference type="NCBI Taxonomy" id="1166078"/>
    <lineage>
        <taxon>Bacteria</taxon>
        <taxon>Pseudomonadati</taxon>
        <taxon>Pseudomonadota</taxon>
        <taxon>Alphaproteobacteria</taxon>
        <taxon>Hyphomicrobiales</taxon>
        <taxon>Aurantimonadaceae</taxon>
        <taxon>Aureimonas</taxon>
    </lineage>
</organism>
<keyword evidence="3" id="KW-0996">Nickel insertion</keyword>
<dbReference type="HAMAP" id="MF_01384">
    <property type="entry name" value="UreD"/>
    <property type="match status" value="1"/>
</dbReference>
<sequence length="288" mass="30367">MTLLDDAPAGSDTPFLAASPPRLQRAQGEARASVGPVPRGPGTRTAIRRLHQAGCLKLRFPRLADGECQAVVINTSGGLTGGDRLALGFEVEPRGALTVTTQACERVYRSVGGTADVDLSMRLGPEASLAYLPQETILFEGGRLSRRLTLDAAADSRFLLLESVILGRAAMGETVADGLVADRWRIRREGRLVLAEDLRLGGDIAALGRESATLGGGRAFSTLVWQGLDAAGMLANVRAGLGPTEGASLVDGLLVVRVVAADGYTLRKRLMLLIGRLAHAPLPLVWSM</sequence>
<comment type="caution">
    <text evidence="5">The sequence shown here is derived from an EMBL/GenBank/DDBJ whole genome shotgun (WGS) entry which is preliminary data.</text>
</comment>
<reference evidence="5 6" key="1">
    <citation type="submission" date="2020-08" db="EMBL/GenBank/DDBJ databases">
        <title>Genomic Encyclopedia of Type Strains, Phase IV (KMG-IV): sequencing the most valuable type-strain genomes for metagenomic binning, comparative biology and taxonomic classification.</title>
        <authorList>
            <person name="Goeker M."/>
        </authorList>
    </citation>
    <scope>NUCLEOTIDE SEQUENCE [LARGE SCALE GENOMIC DNA]</scope>
    <source>
        <strain evidence="5 6">DSM 25024</strain>
    </source>
</reference>
<evidence type="ECO:0000256" key="2">
    <source>
        <dbReference type="ARBA" id="ARBA00023186"/>
    </source>
</evidence>
<evidence type="ECO:0000313" key="6">
    <source>
        <dbReference type="Proteomes" id="UP000531216"/>
    </source>
</evidence>
<keyword evidence="2 3" id="KW-0143">Chaperone</keyword>
<gene>
    <name evidence="3" type="primary">ureD</name>
    <name evidence="5" type="ORF">GGR05_002546</name>
</gene>
<dbReference type="OrthoDB" id="9798842at2"/>
<dbReference type="AlphaFoldDB" id="A0A7W6FVT8"/>
<comment type="similarity">
    <text evidence="1 3">Belongs to the UreD family.</text>
</comment>
<dbReference type="GO" id="GO:0016151">
    <property type="term" value="F:nickel cation binding"/>
    <property type="evidence" value="ECO:0007669"/>
    <property type="project" value="UniProtKB-UniRule"/>
</dbReference>
<evidence type="ECO:0000256" key="4">
    <source>
        <dbReference type="SAM" id="MobiDB-lite"/>
    </source>
</evidence>
<dbReference type="Pfam" id="PF01774">
    <property type="entry name" value="UreD"/>
    <property type="match status" value="1"/>
</dbReference>
<feature type="region of interest" description="Disordered" evidence="4">
    <location>
        <begin position="1"/>
        <end position="44"/>
    </location>
</feature>
<dbReference type="PANTHER" id="PTHR33643">
    <property type="entry name" value="UREASE ACCESSORY PROTEIN D"/>
    <property type="match status" value="1"/>
</dbReference>
<comment type="subunit">
    <text evidence="3">UreD, UreF and UreG form a complex that acts as a GTP-hydrolysis-dependent molecular chaperone, activating the urease apoprotein by helping to assemble the nickel containing metallocenter of UreC. The UreE protein probably delivers the nickel.</text>
</comment>
<dbReference type="RefSeq" id="WP_090962991.1">
    <property type="nucleotide sequence ID" value="NZ_FOOA01000007.1"/>
</dbReference>
<dbReference type="PANTHER" id="PTHR33643:SF1">
    <property type="entry name" value="UREASE ACCESSORY PROTEIN D"/>
    <property type="match status" value="1"/>
</dbReference>
<dbReference type="Proteomes" id="UP000531216">
    <property type="component" value="Unassembled WGS sequence"/>
</dbReference>
<keyword evidence="3" id="KW-0963">Cytoplasm</keyword>
<proteinExistence type="inferred from homology"/>
<comment type="function">
    <text evidence="3">Required for maturation of urease via the functional incorporation of the urease nickel metallocenter.</text>
</comment>
<comment type="subcellular location">
    <subcellularLocation>
        <location evidence="3">Cytoplasm</location>
    </subcellularLocation>
</comment>
<accession>A0A7W6FVT8</accession>
<protein>
    <recommendedName>
        <fullName evidence="3">Urease accessory protein UreD</fullName>
    </recommendedName>
</protein>
<evidence type="ECO:0000313" key="5">
    <source>
        <dbReference type="EMBL" id="MBB3936392.1"/>
    </source>
</evidence>
<dbReference type="InterPro" id="IPR002669">
    <property type="entry name" value="UreD"/>
</dbReference>
<dbReference type="EMBL" id="JACIDO010000005">
    <property type="protein sequence ID" value="MBB3936392.1"/>
    <property type="molecule type" value="Genomic_DNA"/>
</dbReference>
<keyword evidence="6" id="KW-1185">Reference proteome</keyword>
<evidence type="ECO:0000256" key="3">
    <source>
        <dbReference type="HAMAP-Rule" id="MF_01384"/>
    </source>
</evidence>
<evidence type="ECO:0000256" key="1">
    <source>
        <dbReference type="ARBA" id="ARBA00007177"/>
    </source>
</evidence>